<feature type="region of interest" description="Disordered" evidence="1">
    <location>
        <begin position="484"/>
        <end position="515"/>
    </location>
</feature>
<keyword evidence="4" id="KW-1185">Reference proteome</keyword>
<feature type="compositionally biased region" description="Low complexity" evidence="1">
    <location>
        <begin position="484"/>
        <end position="494"/>
    </location>
</feature>
<feature type="compositionally biased region" description="Gly residues" evidence="1">
    <location>
        <begin position="502"/>
        <end position="511"/>
    </location>
</feature>
<dbReference type="Gramene" id="GBG85054">
    <property type="protein sequence ID" value="GBG85054"/>
    <property type="gene ID" value="CBR_g39517"/>
</dbReference>
<keyword evidence="2" id="KW-0472">Membrane</keyword>
<organism evidence="3 4">
    <name type="scientific">Chara braunii</name>
    <name type="common">Braun's stonewort</name>
    <dbReference type="NCBI Taxonomy" id="69332"/>
    <lineage>
        <taxon>Eukaryota</taxon>
        <taxon>Viridiplantae</taxon>
        <taxon>Streptophyta</taxon>
        <taxon>Charophyceae</taxon>
        <taxon>Charales</taxon>
        <taxon>Characeae</taxon>
        <taxon>Chara</taxon>
    </lineage>
</organism>
<evidence type="ECO:0000313" key="4">
    <source>
        <dbReference type="Proteomes" id="UP000265515"/>
    </source>
</evidence>
<accession>A0A388LRV8</accession>
<evidence type="ECO:0000256" key="2">
    <source>
        <dbReference type="SAM" id="Phobius"/>
    </source>
</evidence>
<comment type="caution">
    <text evidence="3">The sequence shown here is derived from an EMBL/GenBank/DDBJ whole genome shotgun (WGS) entry which is preliminary data.</text>
</comment>
<feature type="region of interest" description="Disordered" evidence="1">
    <location>
        <begin position="783"/>
        <end position="814"/>
    </location>
</feature>
<reference evidence="3 4" key="1">
    <citation type="journal article" date="2018" name="Cell">
        <title>The Chara Genome: Secondary Complexity and Implications for Plant Terrestrialization.</title>
        <authorList>
            <person name="Nishiyama T."/>
            <person name="Sakayama H."/>
            <person name="Vries J.D."/>
            <person name="Buschmann H."/>
            <person name="Saint-Marcoux D."/>
            <person name="Ullrich K.K."/>
            <person name="Haas F.B."/>
            <person name="Vanderstraeten L."/>
            <person name="Becker D."/>
            <person name="Lang D."/>
            <person name="Vosolsobe S."/>
            <person name="Rombauts S."/>
            <person name="Wilhelmsson P.K.I."/>
            <person name="Janitza P."/>
            <person name="Kern R."/>
            <person name="Heyl A."/>
            <person name="Rumpler F."/>
            <person name="Villalobos L.I.A.C."/>
            <person name="Clay J.M."/>
            <person name="Skokan R."/>
            <person name="Toyoda A."/>
            <person name="Suzuki Y."/>
            <person name="Kagoshima H."/>
            <person name="Schijlen E."/>
            <person name="Tajeshwar N."/>
            <person name="Catarino B."/>
            <person name="Hetherington A.J."/>
            <person name="Saltykova A."/>
            <person name="Bonnot C."/>
            <person name="Breuninger H."/>
            <person name="Symeonidi A."/>
            <person name="Radhakrishnan G.V."/>
            <person name="Van Nieuwerburgh F."/>
            <person name="Deforce D."/>
            <person name="Chang C."/>
            <person name="Karol K.G."/>
            <person name="Hedrich R."/>
            <person name="Ulvskov P."/>
            <person name="Glockner G."/>
            <person name="Delwiche C.F."/>
            <person name="Petrasek J."/>
            <person name="Van de Peer Y."/>
            <person name="Friml J."/>
            <person name="Beilby M."/>
            <person name="Dolan L."/>
            <person name="Kohara Y."/>
            <person name="Sugano S."/>
            <person name="Fujiyama A."/>
            <person name="Delaux P.-M."/>
            <person name="Quint M."/>
            <person name="TheiBen G."/>
            <person name="Hagemann M."/>
            <person name="Harholt J."/>
            <person name="Dunand C."/>
            <person name="Zachgo S."/>
            <person name="Langdale J."/>
            <person name="Maumus F."/>
            <person name="Straeten D.V.D."/>
            <person name="Gould S.B."/>
            <person name="Rensing S.A."/>
        </authorList>
    </citation>
    <scope>NUCLEOTIDE SEQUENCE [LARGE SCALE GENOMIC DNA]</scope>
    <source>
        <strain evidence="3 4">S276</strain>
    </source>
</reference>
<feature type="region of interest" description="Disordered" evidence="1">
    <location>
        <begin position="703"/>
        <end position="739"/>
    </location>
</feature>
<evidence type="ECO:0000256" key="1">
    <source>
        <dbReference type="SAM" id="MobiDB-lite"/>
    </source>
</evidence>
<dbReference type="EMBL" id="BFEA01000502">
    <property type="protein sequence ID" value="GBG85054.1"/>
    <property type="molecule type" value="Genomic_DNA"/>
</dbReference>
<dbReference type="Proteomes" id="UP000265515">
    <property type="component" value="Unassembled WGS sequence"/>
</dbReference>
<evidence type="ECO:0000313" key="3">
    <source>
        <dbReference type="EMBL" id="GBG85054.1"/>
    </source>
</evidence>
<feature type="region of interest" description="Disordered" evidence="1">
    <location>
        <begin position="73"/>
        <end position="113"/>
    </location>
</feature>
<feature type="region of interest" description="Disordered" evidence="1">
    <location>
        <begin position="561"/>
        <end position="581"/>
    </location>
</feature>
<feature type="compositionally biased region" description="Basic and acidic residues" evidence="1">
    <location>
        <begin position="98"/>
        <end position="113"/>
    </location>
</feature>
<feature type="transmembrane region" description="Helical" evidence="2">
    <location>
        <begin position="749"/>
        <end position="772"/>
    </location>
</feature>
<sequence>MGDAGVITGDCRKSLSARDRCRGPDAMSVRREGLECTHAAAAVLLLLLLVWDCSGLVFARGRFSDLHVSSNPADADVASPEHSRHVDPGAVMTGPKEINLREDGGYGRDPDHKDKSFDPLLDLEDHRAATGIVADRSLIGAHGQLEVLQGHGRTPGAMEGDRSLMAGTHAQPEAPQGHRAATGVMEDRSLMDSEADGQPEGLSGHGKETGMIMDDRSLIGAHGESEVPTGIMDDDRSLIGAPALPEARVEIEGSGGVNPTMTSSVFESIRLVQTATSSSSCTSTIRNMVIARRSGGASAGSGSRRSVSLYYVHDERCISGHDDGGGNYTVDWVASVQKADLATWSGDYSSAVVDEAKVVSYWWPVAQPNGTRAESNSSGITYRSLNDSSTPMAAVVGMDLSPRGSELILTTADSGSGSTASAITFLSTTSGNRTTIPIGGRGGGGLTSAGSLALGPGGKTLYMADLSRPVRLLSVPITAADLDSSPINSSSSRSEIVHTFDGEGGGGGGATAGSAAEDSNVTDMLFAGQSFAGADGRCLYFADRDSNRVWGLDLNSKRLTRVAGSSAKDSPSPPIDGNGSIASFDGLRGVISTTDGCNLFTVEMRESEPTGETPTSSSTSSSAGYGVHVRWLKMDEPCGAATNVETAARLPAAAAAAAAVFKQSRSLALALNGVDKNLMLYVGTNQGQLFEIEINETKLHVCSSSTPKNQPSLHSASAAGSDPSADGGGRGAAAEFSARERRRRGSGQIALVIVFSCVIFASLAGTLTLICLHMRRSRKTKLEEMTIDNDPASRTSARNSTPFFQLSKGRADGT</sequence>
<feature type="compositionally biased region" description="Polar residues" evidence="1">
    <location>
        <begin position="792"/>
        <end position="804"/>
    </location>
</feature>
<keyword evidence="2" id="KW-1133">Transmembrane helix</keyword>
<keyword evidence="2" id="KW-0812">Transmembrane</keyword>
<feature type="compositionally biased region" description="Polar residues" evidence="1">
    <location>
        <begin position="703"/>
        <end position="714"/>
    </location>
</feature>
<gene>
    <name evidence="3" type="ORF">CBR_g39517</name>
</gene>
<name>A0A388LRV8_CHABU</name>
<feature type="compositionally biased region" description="Low complexity" evidence="1">
    <location>
        <begin position="715"/>
        <end position="725"/>
    </location>
</feature>
<dbReference type="AlphaFoldDB" id="A0A388LRV8"/>
<dbReference type="SUPFAM" id="SSF75011">
    <property type="entry name" value="3-carboxy-cis,cis-mucoante lactonizing enzyme"/>
    <property type="match status" value="1"/>
</dbReference>
<proteinExistence type="predicted"/>
<protein>
    <submittedName>
        <fullName evidence="3">Uncharacterized protein</fullName>
    </submittedName>
</protein>